<evidence type="ECO:0000256" key="1">
    <source>
        <dbReference type="SAM" id="MobiDB-lite"/>
    </source>
</evidence>
<dbReference type="EMBL" id="SRLO01000691">
    <property type="protein sequence ID" value="TNN48581.1"/>
    <property type="molecule type" value="Genomic_DNA"/>
</dbReference>
<evidence type="ECO:0000313" key="2">
    <source>
        <dbReference type="EMBL" id="TNN48581.1"/>
    </source>
</evidence>
<dbReference type="Proteomes" id="UP000314294">
    <property type="component" value="Unassembled WGS sequence"/>
</dbReference>
<feature type="compositionally biased region" description="Basic and acidic residues" evidence="1">
    <location>
        <begin position="22"/>
        <end position="36"/>
    </location>
</feature>
<evidence type="ECO:0000313" key="3">
    <source>
        <dbReference type="Proteomes" id="UP000314294"/>
    </source>
</evidence>
<feature type="region of interest" description="Disordered" evidence="1">
    <location>
        <begin position="1"/>
        <end position="59"/>
    </location>
</feature>
<proteinExistence type="predicted"/>
<sequence length="133" mass="14696">MDAEALYYHGRRDGRPSGTKGQEWKPDIIGCRRSEDCVEPESSQKHSHTGSQPRLMSPSDVRGKVRMLVSCGTYKNGRKSPHKRGVAFVSLYHCGDVLRTGIDSAAELPLNWNAFLALGEPGLPQAVHYLNGF</sequence>
<name>A0A4Z2G5R5_9TELE</name>
<dbReference type="AlphaFoldDB" id="A0A4Z2G5R5"/>
<protein>
    <submittedName>
        <fullName evidence="2">Uncharacterized protein</fullName>
    </submittedName>
</protein>
<gene>
    <name evidence="2" type="ORF">EYF80_041233</name>
</gene>
<reference evidence="2 3" key="1">
    <citation type="submission" date="2019-03" db="EMBL/GenBank/DDBJ databases">
        <title>First draft genome of Liparis tanakae, snailfish: a comprehensive survey of snailfish specific genes.</title>
        <authorList>
            <person name="Kim W."/>
            <person name="Song I."/>
            <person name="Jeong J.-H."/>
            <person name="Kim D."/>
            <person name="Kim S."/>
            <person name="Ryu S."/>
            <person name="Song J.Y."/>
            <person name="Lee S.K."/>
        </authorList>
    </citation>
    <scope>NUCLEOTIDE SEQUENCE [LARGE SCALE GENOMIC DNA]</scope>
    <source>
        <tissue evidence="2">Muscle</tissue>
    </source>
</reference>
<comment type="caution">
    <text evidence="2">The sequence shown here is derived from an EMBL/GenBank/DDBJ whole genome shotgun (WGS) entry which is preliminary data.</text>
</comment>
<keyword evidence="3" id="KW-1185">Reference proteome</keyword>
<organism evidence="2 3">
    <name type="scientific">Liparis tanakae</name>
    <name type="common">Tanaka's snailfish</name>
    <dbReference type="NCBI Taxonomy" id="230148"/>
    <lineage>
        <taxon>Eukaryota</taxon>
        <taxon>Metazoa</taxon>
        <taxon>Chordata</taxon>
        <taxon>Craniata</taxon>
        <taxon>Vertebrata</taxon>
        <taxon>Euteleostomi</taxon>
        <taxon>Actinopterygii</taxon>
        <taxon>Neopterygii</taxon>
        <taxon>Teleostei</taxon>
        <taxon>Neoteleostei</taxon>
        <taxon>Acanthomorphata</taxon>
        <taxon>Eupercaria</taxon>
        <taxon>Perciformes</taxon>
        <taxon>Cottioidei</taxon>
        <taxon>Cottales</taxon>
        <taxon>Liparidae</taxon>
        <taxon>Liparis</taxon>
    </lineage>
</organism>
<accession>A0A4Z2G5R5</accession>